<name>A0A8J9U374_9NEOP</name>
<protein>
    <submittedName>
        <fullName evidence="1">Uncharacterized protein</fullName>
    </submittedName>
</protein>
<feature type="non-terminal residue" evidence="1">
    <location>
        <position position="82"/>
    </location>
</feature>
<organism evidence="1 2">
    <name type="scientific">Brenthis ino</name>
    <name type="common">lesser marbled fritillary</name>
    <dbReference type="NCBI Taxonomy" id="405034"/>
    <lineage>
        <taxon>Eukaryota</taxon>
        <taxon>Metazoa</taxon>
        <taxon>Ecdysozoa</taxon>
        <taxon>Arthropoda</taxon>
        <taxon>Hexapoda</taxon>
        <taxon>Insecta</taxon>
        <taxon>Pterygota</taxon>
        <taxon>Neoptera</taxon>
        <taxon>Endopterygota</taxon>
        <taxon>Lepidoptera</taxon>
        <taxon>Glossata</taxon>
        <taxon>Ditrysia</taxon>
        <taxon>Papilionoidea</taxon>
        <taxon>Nymphalidae</taxon>
        <taxon>Heliconiinae</taxon>
        <taxon>Argynnini</taxon>
        <taxon>Brenthis</taxon>
    </lineage>
</organism>
<evidence type="ECO:0000313" key="2">
    <source>
        <dbReference type="Proteomes" id="UP000838878"/>
    </source>
</evidence>
<reference evidence="1" key="1">
    <citation type="submission" date="2021-12" db="EMBL/GenBank/DDBJ databases">
        <authorList>
            <person name="Martin H S."/>
        </authorList>
    </citation>
    <scope>NUCLEOTIDE SEQUENCE</scope>
</reference>
<dbReference type="EMBL" id="OV170221">
    <property type="protein sequence ID" value="CAH0713032.1"/>
    <property type="molecule type" value="Genomic_DNA"/>
</dbReference>
<proteinExistence type="predicted"/>
<dbReference type="OrthoDB" id="7486649at2759"/>
<dbReference type="Proteomes" id="UP000838878">
    <property type="component" value="Chromosome 1"/>
</dbReference>
<evidence type="ECO:0000313" key="1">
    <source>
        <dbReference type="EMBL" id="CAH0713032.1"/>
    </source>
</evidence>
<dbReference type="AlphaFoldDB" id="A0A8J9U374"/>
<accession>A0A8J9U374</accession>
<keyword evidence="2" id="KW-1185">Reference proteome</keyword>
<sequence length="82" mass="9006">MNPRRNIFDIDQLGSSCTLNEVLDILLDDQEGDENHSSPEAIFISPPDASVLTDEDSGDENCVGTVENLSSRQLLSEAEVHF</sequence>
<gene>
    <name evidence="1" type="ORF">BINO364_LOCUS232</name>
</gene>